<dbReference type="InterPro" id="IPR000933">
    <property type="entry name" value="Glyco_hydro_29"/>
</dbReference>
<dbReference type="PANTHER" id="PTHR10030:SF37">
    <property type="entry name" value="ALPHA-L-FUCOSIDASE-RELATED"/>
    <property type="match status" value="1"/>
</dbReference>
<evidence type="ECO:0000256" key="1">
    <source>
        <dbReference type="ARBA" id="ARBA00007951"/>
    </source>
</evidence>
<dbReference type="VEuPathDB" id="FungiDB:BO78DRAFT_363353"/>
<dbReference type="GO" id="GO:0004560">
    <property type="term" value="F:alpha-L-fucosidase activity"/>
    <property type="evidence" value="ECO:0007669"/>
    <property type="project" value="UniProtKB-EC"/>
</dbReference>
<dbReference type="OrthoDB" id="6039950at2759"/>
<protein>
    <recommendedName>
        <fullName evidence="2">alpha-L-fucosidase</fullName>
        <ecNumber evidence="2">3.2.1.51</ecNumber>
    </recommendedName>
</protein>
<keyword evidence="3" id="KW-0732">Signal</keyword>
<dbReference type="EMBL" id="KZ826329">
    <property type="protein sequence ID" value="PYI09204.1"/>
    <property type="molecule type" value="Genomic_DNA"/>
</dbReference>
<evidence type="ECO:0000259" key="6">
    <source>
        <dbReference type="Pfam" id="PF01120"/>
    </source>
</evidence>
<sequence length="803" mass="89421">MKLNVPALTAIAWQLARSAEATTQSTFISLDPYFNNKAFGTYPGETSFDALNQSYPDPRIIGINGTYTSKHTGIVYDFPGYRGPSLRDNVVCDGQTIAVPGDQYFSASMLVTSDVELSTVSGNVTYTYSDNSTLVSELRSLPWWAFLTINRGEIIFPYRYTDNDTNFNTSHIFEYTAALDSSKTLSSITLPVTTNTTTGRLHVFSVSLWNSPVSSAQVQFIRPTQKWTESGNQVVEVTINNPGSECIAGSGVTVSLDMFGIQTVEPGYIKRLCPGDQKRINVGVNGTANGTATVVLDYGRSIQSQAYAHPLSLGLTEWTTDLSSLSQHESPQWFDDAKFGIMIHWGPYSVPGWGNSTPYESYAEWFWWYTTHRAADKSDTYDYRLRTFGPDWNYDDGFPSFTAANFSPKAWVDLIDASGAKYFVLTTKHHDGFALFDTHNTTNRSSLHYGPRRDLVSELFTAAETYHPTLKRGTYFSLPEWFNPDFGPYGFAELPGNTSTSWPGIIARNPYTGLDEPYTGRIPASNFIWDLMVPQMSILAHNYSTDILWCDCGAANGTAPFAADWFNTARSQNRQVTINSRCGVAEISDFDTPEYATFSSAQLRKWESNMGMDPYSYGFNRATAPSSYMNASTIVTDLVDMVSKNGNFLLDIGPRADGTIVEREATNLRQAGKWIHAHEDAIFNTTYWFVMSEANAVGTGGEEIGVRFTQSDEAFYLLFLDYPGEEVYVDAPLPLLSGDRVVVFGNGAEEEVKWTGTASKGFAFRVPEGAWDGEEFTWVLKIEYLAWLPTLRAKREYLGFGSK</sequence>
<evidence type="ECO:0000256" key="2">
    <source>
        <dbReference type="ARBA" id="ARBA00012662"/>
    </source>
</evidence>
<evidence type="ECO:0000256" key="4">
    <source>
        <dbReference type="ARBA" id="ARBA00022801"/>
    </source>
</evidence>
<dbReference type="EC" id="3.2.1.51" evidence="2"/>
<dbReference type="PANTHER" id="PTHR10030">
    <property type="entry name" value="ALPHA-L-FUCOSIDASE"/>
    <property type="match status" value="1"/>
</dbReference>
<dbReference type="InterPro" id="IPR057739">
    <property type="entry name" value="Glyco_hydro_29_N"/>
</dbReference>
<name>A0A319EX24_ASPSB</name>
<accession>A0A319EX24</accession>
<keyword evidence="4" id="KW-0378">Hydrolase</keyword>
<dbReference type="Gene3D" id="3.20.20.80">
    <property type="entry name" value="Glycosidases"/>
    <property type="match status" value="1"/>
</dbReference>
<evidence type="ECO:0000313" key="8">
    <source>
        <dbReference type="Proteomes" id="UP000248423"/>
    </source>
</evidence>
<evidence type="ECO:0000313" key="7">
    <source>
        <dbReference type="EMBL" id="PYI09204.1"/>
    </source>
</evidence>
<dbReference type="InterPro" id="IPR017853">
    <property type="entry name" value="GH"/>
</dbReference>
<organism evidence="7 8">
    <name type="scientific">Aspergillus sclerotiicarbonarius (strain CBS 121057 / IBT 28362)</name>
    <dbReference type="NCBI Taxonomy" id="1448318"/>
    <lineage>
        <taxon>Eukaryota</taxon>
        <taxon>Fungi</taxon>
        <taxon>Dikarya</taxon>
        <taxon>Ascomycota</taxon>
        <taxon>Pezizomycotina</taxon>
        <taxon>Eurotiomycetes</taxon>
        <taxon>Eurotiomycetidae</taxon>
        <taxon>Eurotiales</taxon>
        <taxon>Aspergillaceae</taxon>
        <taxon>Aspergillus</taxon>
        <taxon>Aspergillus subgen. Circumdati</taxon>
    </lineage>
</organism>
<dbReference type="AlphaFoldDB" id="A0A319EX24"/>
<comment type="similarity">
    <text evidence="1">Belongs to the glycosyl hydrolase 29 family.</text>
</comment>
<dbReference type="SMART" id="SM00812">
    <property type="entry name" value="Alpha_L_fucos"/>
    <property type="match status" value="1"/>
</dbReference>
<dbReference type="Pfam" id="PF01120">
    <property type="entry name" value="Alpha_L_fucos"/>
    <property type="match status" value="1"/>
</dbReference>
<keyword evidence="5" id="KW-0326">Glycosidase</keyword>
<dbReference type="GO" id="GO:0006004">
    <property type="term" value="P:fucose metabolic process"/>
    <property type="evidence" value="ECO:0007669"/>
    <property type="project" value="TreeGrafter"/>
</dbReference>
<feature type="domain" description="Glycoside hydrolase family 29 N-terminal" evidence="6">
    <location>
        <begin position="318"/>
        <end position="678"/>
    </location>
</feature>
<evidence type="ECO:0000256" key="5">
    <source>
        <dbReference type="ARBA" id="ARBA00023295"/>
    </source>
</evidence>
<dbReference type="SUPFAM" id="SSF51445">
    <property type="entry name" value="(Trans)glycosidases"/>
    <property type="match status" value="1"/>
</dbReference>
<gene>
    <name evidence="7" type="ORF">BO78DRAFT_363353</name>
</gene>
<reference evidence="7 8" key="1">
    <citation type="submission" date="2018-02" db="EMBL/GenBank/DDBJ databases">
        <title>The genomes of Aspergillus section Nigri reveals drivers in fungal speciation.</title>
        <authorList>
            <consortium name="DOE Joint Genome Institute"/>
            <person name="Vesth T.C."/>
            <person name="Nybo J."/>
            <person name="Theobald S."/>
            <person name="Brandl J."/>
            <person name="Frisvad J.C."/>
            <person name="Nielsen K.F."/>
            <person name="Lyhne E.K."/>
            <person name="Kogle M.E."/>
            <person name="Kuo A."/>
            <person name="Riley R."/>
            <person name="Clum A."/>
            <person name="Nolan M."/>
            <person name="Lipzen A."/>
            <person name="Salamov A."/>
            <person name="Henrissat B."/>
            <person name="Wiebenga A."/>
            <person name="De vries R.P."/>
            <person name="Grigoriev I.V."/>
            <person name="Mortensen U.H."/>
            <person name="Andersen M.R."/>
            <person name="Baker S.E."/>
        </authorList>
    </citation>
    <scope>NUCLEOTIDE SEQUENCE [LARGE SCALE GENOMIC DNA]</scope>
    <source>
        <strain evidence="7 8">CBS 121057</strain>
    </source>
</reference>
<proteinExistence type="inferred from homology"/>
<keyword evidence="8" id="KW-1185">Reference proteome</keyword>
<dbReference type="GO" id="GO:0016139">
    <property type="term" value="P:glycoside catabolic process"/>
    <property type="evidence" value="ECO:0007669"/>
    <property type="project" value="TreeGrafter"/>
</dbReference>
<evidence type="ECO:0000256" key="3">
    <source>
        <dbReference type="ARBA" id="ARBA00022729"/>
    </source>
</evidence>
<dbReference type="Proteomes" id="UP000248423">
    <property type="component" value="Unassembled WGS sequence"/>
</dbReference>
<dbReference type="STRING" id="1448318.A0A319EX24"/>